<name>A0A8S9ZKX6_9BILA</name>
<dbReference type="EMBL" id="JABEBT010000065">
    <property type="protein sequence ID" value="KAF7634033.1"/>
    <property type="molecule type" value="Genomic_DNA"/>
</dbReference>
<evidence type="ECO:0000313" key="2">
    <source>
        <dbReference type="EMBL" id="KAF7634033.1"/>
    </source>
</evidence>
<dbReference type="OrthoDB" id="5903113at2759"/>
<comment type="caution">
    <text evidence="2">The sequence shown here is derived from an EMBL/GenBank/DDBJ whole genome shotgun (WGS) entry which is preliminary data.</text>
</comment>
<dbReference type="AlphaFoldDB" id="A0A8S9ZKX6"/>
<keyword evidence="3" id="KW-1185">Reference proteome</keyword>
<sequence length="205" mass="24177">MKELRKNELFENNLSFGFIYKDKNFNHNSILMSLSEAESFENVIYPVEFAPDMLIEVYPIIDVYWPLIYTNIIVFSTQITIEVCNNIYQNIYDPNNTHSPLEYFYLFFYNLNKDTQNILKYTTTNEYFLNKILEEPKEYLDEDIVDGFDIVNDMLPPHKHSDLISEICKDHLTLNKRPKEGKHKQRGGGHRRRRGGGHRDGSPSV</sequence>
<feature type="compositionally biased region" description="Basic residues" evidence="1">
    <location>
        <begin position="175"/>
        <end position="196"/>
    </location>
</feature>
<dbReference type="Proteomes" id="UP000605970">
    <property type="component" value="Unassembled WGS sequence"/>
</dbReference>
<reference evidence="2" key="1">
    <citation type="journal article" date="2020" name="Ecol. Evol.">
        <title>Genome structure and content of the rice root-knot nematode (Meloidogyne graminicola).</title>
        <authorList>
            <person name="Phan N.T."/>
            <person name="Danchin E.G.J."/>
            <person name="Klopp C."/>
            <person name="Perfus-Barbeoch L."/>
            <person name="Kozlowski D.K."/>
            <person name="Koutsovoulos G.D."/>
            <person name="Lopez-Roques C."/>
            <person name="Bouchez O."/>
            <person name="Zahm M."/>
            <person name="Besnard G."/>
            <person name="Bellafiore S."/>
        </authorList>
    </citation>
    <scope>NUCLEOTIDE SEQUENCE</scope>
    <source>
        <strain evidence="2">VN-18</strain>
    </source>
</reference>
<feature type="region of interest" description="Disordered" evidence="1">
    <location>
        <begin position="175"/>
        <end position="205"/>
    </location>
</feature>
<protein>
    <submittedName>
        <fullName evidence="2">Uncharacterized protein</fullName>
    </submittedName>
</protein>
<gene>
    <name evidence="2" type="ORF">Mgra_00006558</name>
</gene>
<evidence type="ECO:0000256" key="1">
    <source>
        <dbReference type="SAM" id="MobiDB-lite"/>
    </source>
</evidence>
<proteinExistence type="predicted"/>
<accession>A0A8S9ZKX6</accession>
<evidence type="ECO:0000313" key="3">
    <source>
        <dbReference type="Proteomes" id="UP000605970"/>
    </source>
</evidence>
<organism evidence="2 3">
    <name type="scientific">Meloidogyne graminicola</name>
    <dbReference type="NCBI Taxonomy" id="189291"/>
    <lineage>
        <taxon>Eukaryota</taxon>
        <taxon>Metazoa</taxon>
        <taxon>Ecdysozoa</taxon>
        <taxon>Nematoda</taxon>
        <taxon>Chromadorea</taxon>
        <taxon>Rhabditida</taxon>
        <taxon>Tylenchina</taxon>
        <taxon>Tylenchomorpha</taxon>
        <taxon>Tylenchoidea</taxon>
        <taxon>Meloidogynidae</taxon>
        <taxon>Meloidogyninae</taxon>
        <taxon>Meloidogyne</taxon>
    </lineage>
</organism>